<evidence type="ECO:0008006" key="3">
    <source>
        <dbReference type="Google" id="ProtNLM"/>
    </source>
</evidence>
<proteinExistence type="predicted"/>
<sequence>MKILNDMPLQQLRELLSEVPWFSLAYIELAKRVSPVGSESVPEMEKAALNVWSRAVLYEITRASAGKKDFADADITESIREELSRAMQATEMEARHRDGQEKNAPAGSDRKVVVIGGDYFSREDLDSLRPEDRIFSFLGRNGAESGDEDDGGTRAVADKPFDDMRFYTETLAEIYADQGYFDRAEDVYSKLILLYPEKSAYFASLIEKLKQ</sequence>
<evidence type="ECO:0000313" key="1">
    <source>
        <dbReference type="EMBL" id="MBO8465088.1"/>
    </source>
</evidence>
<protein>
    <recommendedName>
        <fullName evidence="3">Tetratricopeptide repeat protein</fullName>
    </recommendedName>
</protein>
<dbReference type="EMBL" id="JADIME010000038">
    <property type="protein sequence ID" value="MBO8465088.1"/>
    <property type="molecule type" value="Genomic_DNA"/>
</dbReference>
<gene>
    <name evidence="1" type="ORF">IAB93_03720</name>
</gene>
<accession>A0A9D9I4P7</accession>
<reference evidence="1" key="2">
    <citation type="journal article" date="2021" name="PeerJ">
        <title>Extensive microbial diversity within the chicken gut microbiome revealed by metagenomics and culture.</title>
        <authorList>
            <person name="Gilroy R."/>
            <person name="Ravi A."/>
            <person name="Getino M."/>
            <person name="Pursley I."/>
            <person name="Horton D.L."/>
            <person name="Alikhan N.F."/>
            <person name="Baker D."/>
            <person name="Gharbi K."/>
            <person name="Hall N."/>
            <person name="Watson M."/>
            <person name="Adriaenssens E.M."/>
            <person name="Foster-Nyarko E."/>
            <person name="Jarju S."/>
            <person name="Secka A."/>
            <person name="Antonio M."/>
            <person name="Oren A."/>
            <person name="Chaudhuri R.R."/>
            <person name="La Ragione R."/>
            <person name="Hildebrand F."/>
            <person name="Pallen M.J."/>
        </authorList>
    </citation>
    <scope>NUCLEOTIDE SEQUENCE</scope>
    <source>
        <strain evidence="1">10037</strain>
    </source>
</reference>
<organism evidence="1 2">
    <name type="scientific">Candidatus Merdivivens pullistercoris</name>
    <dbReference type="NCBI Taxonomy" id="2840873"/>
    <lineage>
        <taxon>Bacteria</taxon>
        <taxon>Pseudomonadati</taxon>
        <taxon>Bacteroidota</taxon>
        <taxon>Bacteroidia</taxon>
        <taxon>Bacteroidales</taxon>
        <taxon>Muribaculaceae</taxon>
        <taxon>Muribaculaceae incertae sedis</taxon>
        <taxon>Candidatus Merdivivens</taxon>
    </lineage>
</organism>
<name>A0A9D9I4P7_9BACT</name>
<comment type="caution">
    <text evidence="1">The sequence shown here is derived from an EMBL/GenBank/DDBJ whole genome shotgun (WGS) entry which is preliminary data.</text>
</comment>
<evidence type="ECO:0000313" key="2">
    <source>
        <dbReference type="Proteomes" id="UP000823597"/>
    </source>
</evidence>
<dbReference type="AlphaFoldDB" id="A0A9D9I4P7"/>
<dbReference type="Proteomes" id="UP000823597">
    <property type="component" value="Unassembled WGS sequence"/>
</dbReference>
<reference evidence="1" key="1">
    <citation type="submission" date="2020-10" db="EMBL/GenBank/DDBJ databases">
        <authorList>
            <person name="Gilroy R."/>
        </authorList>
    </citation>
    <scope>NUCLEOTIDE SEQUENCE</scope>
    <source>
        <strain evidence="1">10037</strain>
    </source>
</reference>